<accession>A0A392RAN1</accession>
<organism evidence="2 3">
    <name type="scientific">Trifolium medium</name>
    <dbReference type="NCBI Taxonomy" id="97028"/>
    <lineage>
        <taxon>Eukaryota</taxon>
        <taxon>Viridiplantae</taxon>
        <taxon>Streptophyta</taxon>
        <taxon>Embryophyta</taxon>
        <taxon>Tracheophyta</taxon>
        <taxon>Spermatophyta</taxon>
        <taxon>Magnoliopsida</taxon>
        <taxon>eudicotyledons</taxon>
        <taxon>Gunneridae</taxon>
        <taxon>Pentapetalae</taxon>
        <taxon>rosids</taxon>
        <taxon>fabids</taxon>
        <taxon>Fabales</taxon>
        <taxon>Fabaceae</taxon>
        <taxon>Papilionoideae</taxon>
        <taxon>50 kb inversion clade</taxon>
        <taxon>NPAAA clade</taxon>
        <taxon>Hologalegina</taxon>
        <taxon>IRL clade</taxon>
        <taxon>Trifolieae</taxon>
        <taxon>Trifolium</taxon>
    </lineage>
</organism>
<dbReference type="EMBL" id="LXQA010199752">
    <property type="protein sequence ID" value="MCI32906.1"/>
    <property type="molecule type" value="Genomic_DNA"/>
</dbReference>
<feature type="region of interest" description="Disordered" evidence="1">
    <location>
        <begin position="29"/>
        <end position="54"/>
    </location>
</feature>
<evidence type="ECO:0000256" key="1">
    <source>
        <dbReference type="SAM" id="MobiDB-lite"/>
    </source>
</evidence>
<evidence type="ECO:0000313" key="2">
    <source>
        <dbReference type="EMBL" id="MCI32906.1"/>
    </source>
</evidence>
<dbReference type="AlphaFoldDB" id="A0A392RAN1"/>
<reference evidence="2 3" key="1">
    <citation type="journal article" date="2018" name="Front. Plant Sci.">
        <title>Red Clover (Trifolium pratense) and Zigzag Clover (T. medium) - A Picture of Genomic Similarities and Differences.</title>
        <authorList>
            <person name="Dluhosova J."/>
            <person name="Istvanek J."/>
            <person name="Nedelnik J."/>
            <person name="Repkova J."/>
        </authorList>
    </citation>
    <scope>NUCLEOTIDE SEQUENCE [LARGE SCALE GENOMIC DNA]</scope>
    <source>
        <strain evidence="3">cv. 10/8</strain>
        <tissue evidence="2">Leaf</tissue>
    </source>
</reference>
<feature type="compositionally biased region" description="Basic and acidic residues" evidence="1">
    <location>
        <begin position="42"/>
        <end position="54"/>
    </location>
</feature>
<comment type="caution">
    <text evidence="2">The sequence shown here is derived from an EMBL/GenBank/DDBJ whole genome shotgun (WGS) entry which is preliminary data.</text>
</comment>
<protein>
    <submittedName>
        <fullName evidence="2">Scarecrow-like protein 3</fullName>
    </submittedName>
</protein>
<feature type="non-terminal residue" evidence="2">
    <location>
        <position position="54"/>
    </location>
</feature>
<keyword evidence="3" id="KW-1185">Reference proteome</keyword>
<name>A0A392RAN1_9FABA</name>
<proteinExistence type="predicted"/>
<dbReference type="Proteomes" id="UP000265520">
    <property type="component" value="Unassembled WGS sequence"/>
</dbReference>
<evidence type="ECO:0000313" key="3">
    <source>
        <dbReference type="Proteomes" id="UP000265520"/>
    </source>
</evidence>
<sequence length="54" mass="5888">MTGDAVAITSALQLHSLLATDDEMVEKISPTGSSSINCRRAHGSEDFRRVARER</sequence>